<dbReference type="InterPro" id="IPR025877">
    <property type="entry name" value="MobA-like_NTP_Trfase"/>
</dbReference>
<dbReference type="AlphaFoldDB" id="A0A4D7DN81"/>
<evidence type="ECO:0000313" key="7">
    <source>
        <dbReference type="Proteomes" id="UP000826513"/>
    </source>
</evidence>
<dbReference type="Proteomes" id="UP000298545">
    <property type="component" value="Chromosome circular"/>
</dbReference>
<feature type="domain" description="MobA-like NTP transferase" evidence="2">
    <location>
        <begin position="7"/>
        <end position="131"/>
    </location>
</feature>
<keyword evidence="3" id="KW-0808">Transferase</keyword>
<reference evidence="4 7" key="2">
    <citation type="submission" date="2021-03" db="EMBL/GenBank/DDBJ databases">
        <title>Rapid diversification of plasmids in a genus of pathogenic and nitrogen fixing bacteria.</title>
        <authorList>
            <person name="Weisberg A.J."/>
            <person name="Miller M."/>
            <person name="Ream W."/>
            <person name="Grunwald N.J."/>
            <person name="Chang J.H."/>
        </authorList>
    </citation>
    <scope>NUCLEOTIDE SEQUENCE [LARGE SCALE GENOMIC DNA]</scope>
    <source>
        <strain evidence="4 7">AF3.44</strain>
    </source>
</reference>
<evidence type="ECO:0000313" key="5">
    <source>
        <dbReference type="EMBL" id="WHA40563.1"/>
    </source>
</evidence>
<dbReference type="InterPro" id="IPR029044">
    <property type="entry name" value="Nucleotide-diphossugar_trans"/>
</dbReference>
<dbReference type="Pfam" id="PF12804">
    <property type="entry name" value="NTP_transf_3"/>
    <property type="match status" value="1"/>
</dbReference>
<dbReference type="SUPFAM" id="SSF53448">
    <property type="entry name" value="Nucleotide-diphospho-sugar transferases"/>
    <property type="match status" value="1"/>
</dbReference>
<keyword evidence="1" id="KW-0460">Magnesium</keyword>
<dbReference type="STRING" id="1367849.GCA_000518585_02935"/>
<evidence type="ECO:0000313" key="3">
    <source>
        <dbReference type="EMBL" id="QCI98475.1"/>
    </source>
</evidence>
<keyword evidence="7" id="KW-1185">Reference proteome</keyword>
<dbReference type="Gene3D" id="3.90.550.10">
    <property type="entry name" value="Spore Coat Polysaccharide Biosynthesis Protein SpsA, Chain A"/>
    <property type="match status" value="1"/>
</dbReference>
<dbReference type="PANTHER" id="PTHR43777">
    <property type="entry name" value="MOLYBDENUM COFACTOR CYTIDYLYLTRANSFERASE"/>
    <property type="match status" value="1"/>
</dbReference>
<reference evidence="5" key="3">
    <citation type="submission" date="2023-05" db="EMBL/GenBank/DDBJ databases">
        <title>Complete genome sequence of Agrobacterium larrymoorei CFBP5477.</title>
        <authorList>
            <person name="Yen H.-C."/>
            <person name="Chou L."/>
            <person name="Lin Y.-C."/>
            <person name="Lai E.-M."/>
            <person name="Kuo C.-H."/>
        </authorList>
    </citation>
    <scope>NUCLEOTIDE SEQUENCE</scope>
    <source>
        <strain evidence="5">CFBP5477</strain>
    </source>
</reference>
<dbReference type="Proteomes" id="UP000826513">
    <property type="component" value="Chromosome 1"/>
</dbReference>
<protein>
    <submittedName>
        <fullName evidence="4">NTP transferase domain-containing protein</fullName>
    </submittedName>
    <submittedName>
        <fullName evidence="3">Nucleotidyltransferase</fullName>
    </submittedName>
</protein>
<dbReference type="EMBL" id="CP124733">
    <property type="protein sequence ID" value="WHA40563.1"/>
    <property type="molecule type" value="Genomic_DNA"/>
</dbReference>
<reference evidence="3 6" key="1">
    <citation type="submission" date="2019-04" db="EMBL/GenBank/DDBJ databases">
        <title>Complete genome sequence of Agrobacterium larrymoorei CFBP5473.</title>
        <authorList>
            <person name="Haryono M."/>
            <person name="Chou L."/>
            <person name="Lin Y.-C."/>
            <person name="Lai E.-M."/>
            <person name="Kuo C.-H."/>
        </authorList>
    </citation>
    <scope>NUCLEOTIDE SEQUENCE [LARGE SCALE GENOMIC DNA]</scope>
    <source>
        <strain evidence="3 6">CFBP5473</strain>
    </source>
</reference>
<dbReference type="GO" id="GO:0016779">
    <property type="term" value="F:nucleotidyltransferase activity"/>
    <property type="evidence" value="ECO:0007669"/>
    <property type="project" value="UniProtKB-ARBA"/>
</dbReference>
<dbReference type="Proteomes" id="UP000298664">
    <property type="component" value="Chromosome Circular"/>
</dbReference>
<evidence type="ECO:0000313" key="6">
    <source>
        <dbReference type="Proteomes" id="UP000298545"/>
    </source>
</evidence>
<accession>A0A4D7DN81</accession>
<dbReference type="RefSeq" id="WP_027675664.1">
    <property type="nucleotide sequence ID" value="NZ_CP039691.1"/>
</dbReference>
<organism evidence="3 6">
    <name type="scientific">Agrobacterium larrymoorei</name>
    <dbReference type="NCBI Taxonomy" id="160699"/>
    <lineage>
        <taxon>Bacteria</taxon>
        <taxon>Pseudomonadati</taxon>
        <taxon>Pseudomonadota</taxon>
        <taxon>Alphaproteobacteria</taxon>
        <taxon>Hyphomicrobiales</taxon>
        <taxon>Rhizobiaceae</taxon>
        <taxon>Rhizobium/Agrobacterium group</taxon>
        <taxon>Agrobacterium</taxon>
    </lineage>
</organism>
<evidence type="ECO:0000259" key="2">
    <source>
        <dbReference type="Pfam" id="PF12804"/>
    </source>
</evidence>
<gene>
    <name evidence="3" type="ORF">CFBP5473_11555</name>
    <name evidence="5" type="ORF">CFBP5477_012135</name>
    <name evidence="4" type="ORF">J5285_08175</name>
</gene>
<evidence type="ECO:0000256" key="1">
    <source>
        <dbReference type="ARBA" id="ARBA00022842"/>
    </source>
</evidence>
<evidence type="ECO:0000313" key="4">
    <source>
        <dbReference type="EMBL" id="QYA06062.1"/>
    </source>
</evidence>
<dbReference type="KEGG" id="alf:CFBP5473_11555"/>
<name>A0A4D7DN81_9HYPH</name>
<dbReference type="OrthoDB" id="9814110at2"/>
<dbReference type="EMBL" id="CP072167">
    <property type="protein sequence ID" value="QYA06062.1"/>
    <property type="molecule type" value="Genomic_DNA"/>
</dbReference>
<dbReference type="PANTHER" id="PTHR43777:SF1">
    <property type="entry name" value="MOLYBDENUM COFACTOR CYTIDYLYLTRANSFERASE"/>
    <property type="match status" value="1"/>
</dbReference>
<proteinExistence type="predicted"/>
<sequence>MSTVKHAVIAAAGLGSRLGHGKPKCLVEIEGVKILKHLLSLLTEVEDVRVVVGFEEREVISELRKIRPDVLVVRNPGFRTTTTLHSYELGARHIKGDCLFMDGDMLIEEASFKAFLKSCMPNVPRLAITKTKTRDAVFITIDGDQVTSFRREDPTEFEWANISWLPNEFFADIGNTPVYEHLRQFLPISAQELTAYEIDNEDDLALARENLHLFSLNELA</sequence>
<dbReference type="EMBL" id="CP039691">
    <property type="protein sequence ID" value="QCI98475.1"/>
    <property type="molecule type" value="Genomic_DNA"/>
</dbReference>